<proteinExistence type="predicted"/>
<dbReference type="GO" id="GO:0008168">
    <property type="term" value="F:methyltransferase activity"/>
    <property type="evidence" value="ECO:0007669"/>
    <property type="project" value="UniProtKB-KW"/>
</dbReference>
<dbReference type="PROSITE" id="PS51608">
    <property type="entry name" value="SAM_MT_UBIE"/>
    <property type="match status" value="1"/>
</dbReference>
<dbReference type="Pfam" id="PF13649">
    <property type="entry name" value="Methyltransf_25"/>
    <property type="match status" value="1"/>
</dbReference>
<gene>
    <name evidence="6" type="ORF">GXW74_24945</name>
</gene>
<name>A0A9X9XJ62_9PROT</name>
<reference evidence="6" key="2">
    <citation type="journal article" date="2021" name="Syst. Appl. Microbiol.">
        <title>Roseomonas hellenica sp. nov., isolated from roots of wild-growing Alkanna tinctoria.</title>
        <authorList>
            <person name="Rat A."/>
            <person name="Naranjo H.D."/>
            <person name="Lebbe L."/>
            <person name="Cnockaert M."/>
            <person name="Krigas N."/>
            <person name="Grigoriadou K."/>
            <person name="Maloupa E."/>
            <person name="Willems A."/>
        </authorList>
    </citation>
    <scope>NUCLEOTIDE SEQUENCE</scope>
    <source>
        <strain evidence="6">LMG 31228</strain>
    </source>
</reference>
<feature type="domain" description="Methyltransferase" evidence="5">
    <location>
        <begin position="40"/>
        <end position="134"/>
    </location>
</feature>
<evidence type="ECO:0000256" key="3">
    <source>
        <dbReference type="ARBA" id="ARBA00022679"/>
    </source>
</evidence>
<keyword evidence="3" id="KW-0808">Transferase</keyword>
<evidence type="ECO:0000313" key="6">
    <source>
        <dbReference type="EMBL" id="MBR0683748.1"/>
    </source>
</evidence>
<dbReference type="RefSeq" id="WP_211849313.1">
    <property type="nucleotide sequence ID" value="NZ_JAAEDL010000040.1"/>
</dbReference>
<dbReference type="Gene3D" id="3.40.50.150">
    <property type="entry name" value="Vaccinia Virus protein VP39"/>
    <property type="match status" value="1"/>
</dbReference>
<protein>
    <submittedName>
        <fullName evidence="6">Methyltransferase domain-containing protein</fullName>
    </submittedName>
</protein>
<dbReference type="InterPro" id="IPR041698">
    <property type="entry name" value="Methyltransf_25"/>
</dbReference>
<dbReference type="GO" id="GO:0009234">
    <property type="term" value="P:menaquinone biosynthetic process"/>
    <property type="evidence" value="ECO:0007669"/>
    <property type="project" value="UniProtKB-KW"/>
</dbReference>
<evidence type="ECO:0000256" key="2">
    <source>
        <dbReference type="ARBA" id="ARBA00022603"/>
    </source>
</evidence>
<dbReference type="PANTHER" id="PTHR43591:SF24">
    <property type="entry name" value="2-METHOXY-6-POLYPRENYL-1,4-BENZOQUINOL METHYLASE, MITOCHONDRIAL"/>
    <property type="match status" value="1"/>
</dbReference>
<dbReference type="AlphaFoldDB" id="A0A9X9XJ62"/>
<dbReference type="InterPro" id="IPR029063">
    <property type="entry name" value="SAM-dependent_MTases_sf"/>
</dbReference>
<dbReference type="EMBL" id="JAAEDL010000040">
    <property type="protein sequence ID" value="MBR0683748.1"/>
    <property type="molecule type" value="Genomic_DNA"/>
</dbReference>
<dbReference type="InterPro" id="IPR004033">
    <property type="entry name" value="UbiE/COQ5_MeTrFase"/>
</dbReference>
<evidence type="ECO:0000313" key="7">
    <source>
        <dbReference type="Proteomes" id="UP001138709"/>
    </source>
</evidence>
<evidence type="ECO:0000256" key="1">
    <source>
        <dbReference type="ARBA" id="ARBA00022428"/>
    </source>
</evidence>
<dbReference type="PANTHER" id="PTHR43591">
    <property type="entry name" value="METHYLTRANSFERASE"/>
    <property type="match status" value="1"/>
</dbReference>
<evidence type="ECO:0000259" key="5">
    <source>
        <dbReference type="Pfam" id="PF13649"/>
    </source>
</evidence>
<dbReference type="SUPFAM" id="SSF53335">
    <property type="entry name" value="S-adenosyl-L-methionine-dependent methyltransferases"/>
    <property type="match status" value="1"/>
</dbReference>
<dbReference type="CDD" id="cd02440">
    <property type="entry name" value="AdoMet_MTases"/>
    <property type="match status" value="1"/>
</dbReference>
<dbReference type="Proteomes" id="UP001138709">
    <property type="component" value="Unassembled WGS sequence"/>
</dbReference>
<organism evidence="6 7">
    <name type="scientific">Neoroseomonas eburnea</name>
    <dbReference type="NCBI Taxonomy" id="1346889"/>
    <lineage>
        <taxon>Bacteria</taxon>
        <taxon>Pseudomonadati</taxon>
        <taxon>Pseudomonadota</taxon>
        <taxon>Alphaproteobacteria</taxon>
        <taxon>Acetobacterales</taxon>
        <taxon>Acetobacteraceae</taxon>
        <taxon>Neoroseomonas</taxon>
    </lineage>
</organism>
<keyword evidence="4" id="KW-0949">S-adenosyl-L-methionine</keyword>
<comment type="caution">
    <text evidence="6">The sequence shown here is derived from an EMBL/GenBank/DDBJ whole genome shotgun (WGS) entry which is preliminary data.</text>
</comment>
<accession>A0A9X9XJ62</accession>
<keyword evidence="1" id="KW-0474">Menaquinone biosynthesis</keyword>
<dbReference type="GO" id="GO:0032259">
    <property type="term" value="P:methylation"/>
    <property type="evidence" value="ECO:0007669"/>
    <property type="project" value="UniProtKB-KW"/>
</dbReference>
<reference evidence="6" key="1">
    <citation type="submission" date="2020-01" db="EMBL/GenBank/DDBJ databases">
        <authorList>
            <person name="Rat A."/>
        </authorList>
    </citation>
    <scope>NUCLEOTIDE SEQUENCE</scope>
    <source>
        <strain evidence="6">LMG 31228</strain>
    </source>
</reference>
<evidence type="ECO:0000256" key="4">
    <source>
        <dbReference type="ARBA" id="ARBA00022691"/>
    </source>
</evidence>
<keyword evidence="7" id="KW-1185">Reference proteome</keyword>
<sequence length="265" mass="28394">MFEKFYDAGATGYERVFGRVSQDFVPGLLRAARLGPGQRVLDVATGTGIVARAVAELVGPSGSVVAADISRPMLDQAQDRLRDHPNVSVAEEDSQHMTFPDASFDAVLCGLGLMLFREPAKALSEFRRVLRDGGRVAVSVNTTSGRSFVSRVLTAIGRHVPERAGAAALYFSLGDAARLRTLFAAAGFREVETATELRRYPFPSFDAYFAPIERGFGSLGAEFASLPAALRAAVREDVRRELAGEADAGGAIEVPVELLFGSGRR</sequence>
<keyword evidence="2 6" id="KW-0489">Methyltransferase</keyword>